<evidence type="ECO:0000256" key="1">
    <source>
        <dbReference type="ARBA" id="ARBA00004141"/>
    </source>
</evidence>
<dbReference type="PANTHER" id="PTHR31272">
    <property type="entry name" value="CYTOCHROME C-TYPE BIOGENESIS PROTEIN HI_1454-RELATED"/>
    <property type="match status" value="1"/>
</dbReference>
<dbReference type="PANTHER" id="PTHR31272:SF4">
    <property type="entry name" value="CYTOCHROME C-TYPE BIOGENESIS PROTEIN HI_1454-RELATED"/>
    <property type="match status" value="1"/>
</dbReference>
<comment type="similarity">
    <text evidence="2">Belongs to the DsbD family.</text>
</comment>
<keyword evidence="10" id="KW-1185">Reference proteome</keyword>
<feature type="transmembrane region" description="Helical" evidence="6">
    <location>
        <begin position="207"/>
        <end position="230"/>
    </location>
</feature>
<dbReference type="GO" id="GO:0017004">
    <property type="term" value="P:cytochrome complex assembly"/>
    <property type="evidence" value="ECO:0007669"/>
    <property type="project" value="InterPro"/>
</dbReference>
<dbReference type="STRING" id="1218173.BALCAV_0206645"/>
<comment type="caution">
    <text evidence="8">The sequence shown here is derived from an EMBL/GenBank/DDBJ whole genome shotgun (WGS) entry which is preliminary data.</text>
</comment>
<dbReference type="InterPro" id="IPR003834">
    <property type="entry name" value="Cyt_c_assmbl_TM_dom"/>
</dbReference>
<keyword evidence="5 6" id="KW-0472">Membrane</keyword>
<feature type="transmembrane region" description="Helical" evidence="6">
    <location>
        <begin position="132"/>
        <end position="153"/>
    </location>
</feature>
<evidence type="ECO:0000256" key="6">
    <source>
        <dbReference type="SAM" id="Phobius"/>
    </source>
</evidence>
<organism evidence="8 10">
    <name type="scientific">Alkalihalobacillus alcalophilus ATCC 27647 = CGMCC 1.3604</name>
    <dbReference type="NCBI Taxonomy" id="1218173"/>
    <lineage>
        <taxon>Bacteria</taxon>
        <taxon>Bacillati</taxon>
        <taxon>Bacillota</taxon>
        <taxon>Bacilli</taxon>
        <taxon>Bacillales</taxon>
        <taxon>Bacillaceae</taxon>
        <taxon>Alkalihalobacillus</taxon>
    </lineage>
</organism>
<evidence type="ECO:0000313" key="10">
    <source>
        <dbReference type="Proteomes" id="UP000002754"/>
    </source>
</evidence>
<evidence type="ECO:0000256" key="4">
    <source>
        <dbReference type="ARBA" id="ARBA00022989"/>
    </source>
</evidence>
<reference evidence="9 11" key="2">
    <citation type="submission" date="2014-01" db="EMBL/GenBank/DDBJ databases">
        <title>Draft genome sequencing of Bacillus alcalophilus CGMCC 1.3604.</title>
        <authorList>
            <person name="Yang J."/>
            <person name="Diao L."/>
            <person name="Yang S."/>
        </authorList>
    </citation>
    <scope>NUCLEOTIDE SEQUENCE [LARGE SCALE GENOMIC DNA]</scope>
    <source>
        <strain evidence="9 11">CGMCC 1.3604</strain>
    </source>
</reference>
<evidence type="ECO:0000256" key="5">
    <source>
        <dbReference type="ARBA" id="ARBA00023136"/>
    </source>
</evidence>
<dbReference type="RefSeq" id="WP_003320586.1">
    <property type="nucleotide sequence ID" value="NZ_ALPT02000016.1"/>
</dbReference>
<proteinExistence type="inferred from homology"/>
<evidence type="ECO:0000313" key="11">
    <source>
        <dbReference type="Proteomes" id="UP000297014"/>
    </source>
</evidence>
<reference evidence="8 10" key="1">
    <citation type="journal article" date="2014" name="Genome Announc.">
        <title>Draft Genome Sequence of Bacillus alcalophilus AV1934, a Classic Alkaliphile Isolated from Human Feces in 1934.</title>
        <authorList>
            <person name="Attie O."/>
            <person name="Jayaprakash A."/>
            <person name="Shah H."/>
            <person name="Paulsen I.T."/>
            <person name="Morino M."/>
            <person name="Takahashi Y."/>
            <person name="Narumi I."/>
            <person name="Sachidanandam R."/>
            <person name="Satoh K."/>
            <person name="Ito M."/>
            <person name="Krulwich T.A."/>
        </authorList>
    </citation>
    <scope>NUCLEOTIDE SEQUENCE [LARGE SCALE GENOMIC DNA]</scope>
    <source>
        <strain evidence="8 10">AV1934</strain>
    </source>
</reference>
<sequence>MAEVTIGLAFLAGLASFFSPCIFPLIPAYLAQLTGASISDNKINASTKLILIRSLGFIGGFTIIFLLLGASSTFIGALFLEYRLLFERIGGIIIIIFGLQMIGVISLQMLLSEKRIQKKPKKSSSFAGSLMLGFLFAAAWTPCIGLILSAILYMASMAEIGQAMFYLFIYSMGLGLPFLLVGLIYSKSIDKLRKFNKWLPRIQKISGAIMVALGLLLISGKFAQISAFLAQFTPFDI</sequence>
<feature type="transmembrane region" description="Helical" evidence="6">
    <location>
        <begin position="6"/>
        <end position="30"/>
    </location>
</feature>
<feature type="transmembrane region" description="Helical" evidence="6">
    <location>
        <begin position="50"/>
        <end position="80"/>
    </location>
</feature>
<evidence type="ECO:0000259" key="7">
    <source>
        <dbReference type="Pfam" id="PF02683"/>
    </source>
</evidence>
<comment type="subcellular location">
    <subcellularLocation>
        <location evidence="1">Membrane</location>
        <topology evidence="1">Multi-pass membrane protein</topology>
    </subcellularLocation>
</comment>
<feature type="domain" description="Cytochrome C biogenesis protein transmembrane" evidence="7">
    <location>
        <begin position="5"/>
        <end position="219"/>
    </location>
</feature>
<evidence type="ECO:0000256" key="3">
    <source>
        <dbReference type="ARBA" id="ARBA00022692"/>
    </source>
</evidence>
<dbReference type="InterPro" id="IPR051790">
    <property type="entry name" value="Cytochrome_c-biogenesis_DsbD"/>
</dbReference>
<feature type="transmembrane region" description="Helical" evidence="6">
    <location>
        <begin position="165"/>
        <end position="186"/>
    </location>
</feature>
<dbReference type="EMBL" id="ALPT02000016">
    <property type="protein sequence ID" value="KGA98073.1"/>
    <property type="molecule type" value="Genomic_DNA"/>
</dbReference>
<evidence type="ECO:0000256" key="2">
    <source>
        <dbReference type="ARBA" id="ARBA00006143"/>
    </source>
</evidence>
<dbReference type="Pfam" id="PF02683">
    <property type="entry name" value="DsbD_TM"/>
    <property type="match status" value="1"/>
</dbReference>
<keyword evidence="4 6" id="KW-1133">Transmembrane helix</keyword>
<accession>A0A094WPW0</accession>
<dbReference type="Proteomes" id="UP000297014">
    <property type="component" value="Unassembled WGS sequence"/>
</dbReference>
<dbReference type="AlphaFoldDB" id="A0A094WPW0"/>
<dbReference type="eggNOG" id="COG0785">
    <property type="taxonomic scope" value="Bacteria"/>
</dbReference>
<dbReference type="EMBL" id="JALP01000397">
    <property type="protein sequence ID" value="THG88336.1"/>
    <property type="molecule type" value="Genomic_DNA"/>
</dbReference>
<feature type="transmembrane region" description="Helical" evidence="6">
    <location>
        <begin position="92"/>
        <end position="111"/>
    </location>
</feature>
<keyword evidence="3 6" id="KW-0812">Transmembrane</keyword>
<dbReference type="GO" id="GO:0016020">
    <property type="term" value="C:membrane"/>
    <property type="evidence" value="ECO:0007669"/>
    <property type="project" value="UniProtKB-SubCell"/>
</dbReference>
<evidence type="ECO:0000313" key="9">
    <source>
        <dbReference type="EMBL" id="THG88336.1"/>
    </source>
</evidence>
<protein>
    <submittedName>
        <fullName evidence="8">Cytochrome C biogenesis protein DsbD</fullName>
    </submittedName>
</protein>
<dbReference type="Proteomes" id="UP000002754">
    <property type="component" value="Unassembled WGS sequence"/>
</dbReference>
<dbReference type="OrthoDB" id="9803065at2"/>
<gene>
    <name evidence="9" type="ORF">AJ85_07250</name>
    <name evidence="8" type="ORF">BALCAV_0206645</name>
</gene>
<evidence type="ECO:0000313" key="8">
    <source>
        <dbReference type="EMBL" id="KGA98073.1"/>
    </source>
</evidence>
<name>A0A094WPW0_ALKAL</name>